<dbReference type="InterPro" id="IPR041664">
    <property type="entry name" value="AAA_16"/>
</dbReference>
<proteinExistence type="predicted"/>
<keyword evidence="2" id="KW-0547">Nucleotide-binding</keyword>
<dbReference type="Gene3D" id="3.40.50.300">
    <property type="entry name" value="P-loop containing nucleotide triphosphate hydrolases"/>
    <property type="match status" value="1"/>
</dbReference>
<evidence type="ECO:0000259" key="1">
    <source>
        <dbReference type="Pfam" id="PF13191"/>
    </source>
</evidence>
<sequence length="479" mass="54453">MARSVCVHPDHKDTVATALERNGFLTQGDLAANLMIALSTVSRFCRGIRVSIASFEQICEALALEPKRVMRPLAVEPRTLNSRTNLDPSTTPTGTQFFAYDPFWVGRELLTQALTDKLSESCRLMLLTGLAGIGKTALSERLAIELQTKATRYRLLRENFDNQEQSTDFVSFAARLLESCNQPVLPEERSQSAPLTRRLVAHLQTTPTLILIDSLEHILKGDEVKGWSEFVDDSYVTFFQAILASNTFQSRFILTSQELPAQIVEAGSRYLSTWHRQPISGLSEPEQQALFEKTGFTLSADLTRIGRAYEGHPLALRTILGEIGDRPFFGNVDAYWKRYGSEIEAVEKSIAEAAAGNTTGADDKWQLDRFTRALRRNVQQRLEQTFDRLQQDARYAYILLCETAVYRCPVPEDWWLSHLEDWDQNDHQQMMALDVLRDRYLVEEMTEDTELLLRQHNLIRSLALAHLKKLTFTPDPLPL</sequence>
<reference evidence="3" key="1">
    <citation type="submission" date="2018-04" db="EMBL/GenBank/DDBJ databases">
        <authorList>
            <person name="Cornet L."/>
        </authorList>
    </citation>
    <scope>NUCLEOTIDE SEQUENCE [LARGE SCALE GENOMIC DNA]</scope>
</reference>
<evidence type="ECO:0000313" key="3">
    <source>
        <dbReference type="Proteomes" id="UP000249794"/>
    </source>
</evidence>
<name>A0A2W4XNJ3_9CYAN</name>
<comment type="caution">
    <text evidence="2">The sequence shown here is derived from an EMBL/GenBank/DDBJ whole genome shotgun (WGS) entry which is preliminary data.</text>
</comment>
<organism evidence="2 3">
    <name type="scientific">Phormidesmis priestleyi</name>
    <dbReference type="NCBI Taxonomy" id="268141"/>
    <lineage>
        <taxon>Bacteria</taxon>
        <taxon>Bacillati</taxon>
        <taxon>Cyanobacteriota</taxon>
        <taxon>Cyanophyceae</taxon>
        <taxon>Leptolyngbyales</taxon>
        <taxon>Leptolyngbyaceae</taxon>
        <taxon>Phormidesmis</taxon>
    </lineage>
</organism>
<dbReference type="CDD" id="cd00093">
    <property type="entry name" value="HTH_XRE"/>
    <property type="match status" value="1"/>
</dbReference>
<dbReference type="InterPro" id="IPR001387">
    <property type="entry name" value="Cro/C1-type_HTH"/>
</dbReference>
<dbReference type="InterPro" id="IPR027417">
    <property type="entry name" value="P-loop_NTPase"/>
</dbReference>
<reference evidence="2 3" key="2">
    <citation type="submission" date="2018-06" db="EMBL/GenBank/DDBJ databases">
        <title>Metagenomic assembly of (sub)arctic Cyanobacteria and their associated microbiome from non-axenic cultures.</title>
        <authorList>
            <person name="Baurain D."/>
        </authorList>
    </citation>
    <scope>NUCLEOTIDE SEQUENCE [LARGE SCALE GENOMIC DNA]</scope>
    <source>
        <strain evidence="2">ULC027bin1</strain>
    </source>
</reference>
<dbReference type="AlphaFoldDB" id="A0A2W4XNJ3"/>
<dbReference type="EMBL" id="QBMP01000034">
    <property type="protein sequence ID" value="PZO58524.1"/>
    <property type="molecule type" value="Genomic_DNA"/>
</dbReference>
<dbReference type="Pfam" id="PF13191">
    <property type="entry name" value="AAA_16"/>
    <property type="match status" value="1"/>
</dbReference>
<dbReference type="GO" id="GO:0005524">
    <property type="term" value="F:ATP binding"/>
    <property type="evidence" value="ECO:0007669"/>
    <property type="project" value="UniProtKB-KW"/>
</dbReference>
<feature type="domain" description="Orc1-like AAA ATPase" evidence="1">
    <location>
        <begin position="104"/>
        <end position="204"/>
    </location>
</feature>
<keyword evidence="2" id="KW-0067">ATP-binding</keyword>
<evidence type="ECO:0000313" key="2">
    <source>
        <dbReference type="EMBL" id="PZO58524.1"/>
    </source>
</evidence>
<protein>
    <submittedName>
        <fullName evidence="2">ATP-binding protein</fullName>
    </submittedName>
</protein>
<dbReference type="SUPFAM" id="SSF52540">
    <property type="entry name" value="P-loop containing nucleoside triphosphate hydrolases"/>
    <property type="match status" value="1"/>
</dbReference>
<dbReference type="Proteomes" id="UP000249794">
    <property type="component" value="Unassembled WGS sequence"/>
</dbReference>
<accession>A0A2W4XNJ3</accession>
<gene>
    <name evidence="2" type="ORF">DCF15_05305</name>
</gene>